<dbReference type="EMBL" id="JAFLVX010000018">
    <property type="protein sequence ID" value="MBO0476950.1"/>
    <property type="molecule type" value="Genomic_DNA"/>
</dbReference>
<keyword evidence="3" id="KW-1185">Reference proteome</keyword>
<dbReference type="Gene3D" id="1.20.58.300">
    <property type="entry name" value="FlgN-like"/>
    <property type="match status" value="1"/>
</dbReference>
<dbReference type="RefSeq" id="WP_206966444.1">
    <property type="nucleotide sequence ID" value="NZ_JAFLVX010000018.1"/>
</dbReference>
<keyword evidence="1" id="KW-0175">Coiled coil</keyword>
<dbReference type="InterPro" id="IPR036679">
    <property type="entry name" value="FlgN-like_sf"/>
</dbReference>
<organism evidence="2 3">
    <name type="scientific">Candidatus Vagococcus giribetii</name>
    <dbReference type="NCBI Taxonomy" id="2230876"/>
    <lineage>
        <taxon>Bacteria</taxon>
        <taxon>Bacillati</taxon>
        <taxon>Bacillota</taxon>
        <taxon>Bacilli</taxon>
        <taxon>Lactobacillales</taxon>
        <taxon>Enterococcaceae</taxon>
        <taxon>Vagococcus</taxon>
    </lineage>
</organism>
<reference evidence="2 3" key="1">
    <citation type="submission" date="2021-03" db="EMBL/GenBank/DDBJ databases">
        <title>Enterococcal diversity collection.</title>
        <authorList>
            <person name="Gilmore M.S."/>
            <person name="Schwartzman J."/>
            <person name="Van Tyne D."/>
            <person name="Martin M."/>
            <person name="Earl A.M."/>
            <person name="Manson A.L."/>
            <person name="Straub T."/>
            <person name="Salamzade R."/>
            <person name="Saavedra J."/>
            <person name="Lebreton F."/>
            <person name="Prichula J."/>
            <person name="Schaufler K."/>
            <person name="Gaca A."/>
            <person name="Sgardioli B."/>
            <person name="Wagenaar J."/>
            <person name="Strong T."/>
        </authorList>
    </citation>
    <scope>NUCLEOTIDE SEQUENCE [LARGE SCALE GENOMIC DNA]</scope>
    <source>
        <strain evidence="2 3">DIV0080</strain>
    </source>
</reference>
<protein>
    <recommendedName>
        <fullName evidence="4">Flagella synthesis protein FlgN</fullName>
    </recommendedName>
</protein>
<proteinExistence type="predicted"/>
<dbReference type="SUPFAM" id="SSF140566">
    <property type="entry name" value="FlgN-like"/>
    <property type="match status" value="1"/>
</dbReference>
<evidence type="ECO:0000313" key="3">
    <source>
        <dbReference type="Proteomes" id="UP000664857"/>
    </source>
</evidence>
<evidence type="ECO:0000313" key="2">
    <source>
        <dbReference type="EMBL" id="MBO0476950.1"/>
    </source>
</evidence>
<comment type="caution">
    <text evidence="2">The sequence shown here is derived from an EMBL/GenBank/DDBJ whole genome shotgun (WGS) entry which is preliminary data.</text>
</comment>
<sequence>MESNKSLVPVLKQLLRLLKKENKALIRNDGNQIEQLVRQKEQLVNQLVMVERELTAIELNLALEIKQLQDDNLLLTKQAMAFNDNFIQTVGQNAQKVNATYSKKGSLSIQEDVGFVNQSM</sequence>
<name>A0ABS3HT67_9ENTE</name>
<accession>A0ABS3HT67</accession>
<dbReference type="Proteomes" id="UP000664857">
    <property type="component" value="Unassembled WGS sequence"/>
</dbReference>
<evidence type="ECO:0000256" key="1">
    <source>
        <dbReference type="SAM" id="Coils"/>
    </source>
</evidence>
<evidence type="ECO:0008006" key="4">
    <source>
        <dbReference type="Google" id="ProtNLM"/>
    </source>
</evidence>
<feature type="coiled-coil region" evidence="1">
    <location>
        <begin position="26"/>
        <end position="60"/>
    </location>
</feature>
<gene>
    <name evidence="2" type="ORF">DOK76_07705</name>
</gene>